<gene>
    <name evidence="1" type="ORF">HF1_13270</name>
</gene>
<name>E8ZJL4_MYCHL</name>
<accession>E8ZJL4</accession>
<evidence type="ECO:0000313" key="1">
    <source>
        <dbReference type="EMBL" id="CBY93335.1"/>
    </source>
</evidence>
<organism evidence="1 2">
    <name type="scientific">Mycoplasma haemofelis (strain Langford 1)</name>
    <name type="common">Haemobartonella felis</name>
    <dbReference type="NCBI Taxonomy" id="941640"/>
    <lineage>
        <taxon>Bacteria</taxon>
        <taxon>Bacillati</taxon>
        <taxon>Mycoplasmatota</taxon>
        <taxon>Mollicutes</taxon>
        <taxon>Mycoplasmataceae</taxon>
        <taxon>Mycoplasma</taxon>
    </lineage>
</organism>
<dbReference type="KEGG" id="mha:HF1_13270"/>
<dbReference type="AlphaFoldDB" id="E8ZJL4"/>
<keyword evidence="2" id="KW-1185">Reference proteome</keyword>
<proteinExistence type="predicted"/>
<protein>
    <submittedName>
        <fullName evidence="1">Uncharacterized protein</fullName>
    </submittedName>
</protein>
<reference evidence="1 2" key="1">
    <citation type="journal article" date="2011" name="J. Bacteriol.">
        <title>Complete genome sequence of Mycoplasma haemofelis, a hemotropic mycoplasma.</title>
        <authorList>
            <person name="Barker E.N."/>
            <person name="Helps C.R."/>
            <person name="Peters I.R."/>
            <person name="Darby A.C."/>
            <person name="Radford A.D."/>
            <person name="Tasker S."/>
        </authorList>
    </citation>
    <scope>NUCLEOTIDE SEQUENCE [LARGE SCALE GENOMIC DNA]</scope>
    <source>
        <strain evidence="1 2">Langford 1</strain>
    </source>
</reference>
<sequence>MDGITINSASGQDDANISAIKTGCKTRRDKLHYELDFEKTLEEVKKWCTKDSR</sequence>
<dbReference type="Proteomes" id="UP000008637">
    <property type="component" value="Chromosome"/>
</dbReference>
<evidence type="ECO:0000313" key="2">
    <source>
        <dbReference type="Proteomes" id="UP000008637"/>
    </source>
</evidence>
<dbReference type="EMBL" id="FR773153">
    <property type="protein sequence ID" value="CBY93335.1"/>
    <property type="molecule type" value="Genomic_DNA"/>
</dbReference>
<dbReference type="HOGENOM" id="CLU_3063655_0_0_14"/>